<keyword evidence="2" id="KW-0964">Secreted</keyword>
<proteinExistence type="predicted"/>
<keyword evidence="4" id="KW-0812">Transmembrane</keyword>
<dbReference type="PRINTS" id="PR00007">
    <property type="entry name" value="COMPLEMNTC1Q"/>
</dbReference>
<evidence type="ECO:0000259" key="5">
    <source>
        <dbReference type="PROSITE" id="PS50871"/>
    </source>
</evidence>
<dbReference type="GO" id="GO:0099558">
    <property type="term" value="P:maintenance of synapse structure"/>
    <property type="evidence" value="ECO:0007669"/>
    <property type="project" value="TreeGrafter"/>
</dbReference>
<evidence type="ECO:0000256" key="4">
    <source>
        <dbReference type="SAM" id="Phobius"/>
    </source>
</evidence>
<comment type="subcellular location">
    <subcellularLocation>
        <location evidence="1">Secreted</location>
    </subcellularLocation>
</comment>
<dbReference type="GeneTree" id="ENSGT00940000163520"/>
<evidence type="ECO:0000256" key="2">
    <source>
        <dbReference type="ARBA" id="ARBA00022525"/>
    </source>
</evidence>
<dbReference type="PANTHER" id="PTHR22923:SF103">
    <property type="entry name" value="CEREBELLIN 20-RELATED"/>
    <property type="match status" value="1"/>
</dbReference>
<dbReference type="InterPro" id="IPR008983">
    <property type="entry name" value="Tumour_necrosis_fac-like_dom"/>
</dbReference>
<evidence type="ECO:0000313" key="6">
    <source>
        <dbReference type="Ensembl" id="ENSNFUP00015024295.1"/>
    </source>
</evidence>
<feature type="domain" description="C1q" evidence="5">
    <location>
        <begin position="108"/>
        <end position="253"/>
    </location>
</feature>
<organism evidence="6 7">
    <name type="scientific">Nothobranchius furzeri</name>
    <name type="common">Turquoise killifish</name>
    <dbReference type="NCBI Taxonomy" id="105023"/>
    <lineage>
        <taxon>Eukaryota</taxon>
        <taxon>Metazoa</taxon>
        <taxon>Chordata</taxon>
        <taxon>Craniata</taxon>
        <taxon>Vertebrata</taxon>
        <taxon>Euteleostomi</taxon>
        <taxon>Actinopterygii</taxon>
        <taxon>Neopterygii</taxon>
        <taxon>Teleostei</taxon>
        <taxon>Neoteleostei</taxon>
        <taxon>Acanthomorphata</taxon>
        <taxon>Ovalentaria</taxon>
        <taxon>Atherinomorphae</taxon>
        <taxon>Cyprinodontiformes</taxon>
        <taxon>Nothobranchiidae</taxon>
        <taxon>Nothobranchius</taxon>
    </lineage>
</organism>
<dbReference type="Gene3D" id="2.60.120.40">
    <property type="match status" value="1"/>
</dbReference>
<feature type="transmembrane region" description="Helical" evidence="4">
    <location>
        <begin position="24"/>
        <end position="43"/>
    </location>
</feature>
<evidence type="ECO:0000256" key="3">
    <source>
        <dbReference type="ARBA" id="ARBA00022729"/>
    </source>
</evidence>
<reference evidence="6" key="1">
    <citation type="submission" date="2025-08" db="UniProtKB">
        <authorList>
            <consortium name="Ensembl"/>
        </authorList>
    </citation>
    <scope>IDENTIFICATION</scope>
</reference>
<dbReference type="InterPro" id="IPR001073">
    <property type="entry name" value="C1q_dom"/>
</dbReference>
<dbReference type="AlphaFoldDB" id="A0A8C6LP97"/>
<keyword evidence="3" id="KW-0732">Signal</keyword>
<keyword evidence="7" id="KW-1185">Reference proteome</keyword>
<dbReference type="SMART" id="SM00110">
    <property type="entry name" value="C1Q"/>
    <property type="match status" value="1"/>
</dbReference>
<dbReference type="GO" id="GO:0045202">
    <property type="term" value="C:synapse"/>
    <property type="evidence" value="ECO:0007669"/>
    <property type="project" value="TreeGrafter"/>
</dbReference>
<dbReference type="PANTHER" id="PTHR22923">
    <property type="entry name" value="CEREBELLIN-RELATED"/>
    <property type="match status" value="1"/>
</dbReference>
<gene>
    <name evidence="6" type="primary">LOC107374050</name>
</gene>
<dbReference type="PROSITE" id="PS50871">
    <property type="entry name" value="C1Q"/>
    <property type="match status" value="1"/>
</dbReference>
<evidence type="ECO:0000256" key="1">
    <source>
        <dbReference type="ARBA" id="ARBA00004613"/>
    </source>
</evidence>
<name>A0A8C6LP97_NOTFU</name>
<keyword evidence="4" id="KW-0472">Membrane</keyword>
<evidence type="ECO:0000313" key="7">
    <source>
        <dbReference type="Proteomes" id="UP000694548"/>
    </source>
</evidence>
<sequence>MRGESEYICTQISDQSQCFHKSNVSFFLVLPSAALLLCLLYAACAAGQYSWDSGAKDVVLNTGCNVDQPSCACCKMVQDTNKLKAYFNAVLTGLEQDLSQTNQSLQSIEANRVAFSSALYTNNNFRCNGPFSVDSVIVYKQVFINYGNSYNVDTGIFTAPCAGVYSLAVSTFSDSGASGYLLAVCITLQVNSQVVAGARDYNTRDKEDSSTIAIALSLKVGDKVSVNLAKNCFLCDDFNHYNTFSAFLLYATA</sequence>
<dbReference type="GO" id="GO:0005576">
    <property type="term" value="C:extracellular region"/>
    <property type="evidence" value="ECO:0007669"/>
    <property type="project" value="UniProtKB-SubCell"/>
</dbReference>
<keyword evidence="4" id="KW-1133">Transmembrane helix</keyword>
<dbReference type="Pfam" id="PF00386">
    <property type="entry name" value="C1q"/>
    <property type="match status" value="1"/>
</dbReference>
<dbReference type="InterPro" id="IPR050822">
    <property type="entry name" value="Cerebellin_Synaptic_Org"/>
</dbReference>
<accession>A0A8C6LP97</accession>
<dbReference type="SUPFAM" id="SSF49842">
    <property type="entry name" value="TNF-like"/>
    <property type="match status" value="1"/>
</dbReference>
<dbReference type="Proteomes" id="UP000694548">
    <property type="component" value="Unassembled WGS sequence"/>
</dbReference>
<dbReference type="Ensembl" id="ENSNFUT00015025398.1">
    <property type="protein sequence ID" value="ENSNFUP00015024295.1"/>
    <property type="gene ID" value="ENSNFUG00015011749.1"/>
</dbReference>
<reference evidence="6" key="2">
    <citation type="submission" date="2025-09" db="UniProtKB">
        <authorList>
            <consortium name="Ensembl"/>
        </authorList>
    </citation>
    <scope>IDENTIFICATION</scope>
</reference>
<protein>
    <submittedName>
        <fullName evidence="6">Complement C1q-like protein 4</fullName>
    </submittedName>
</protein>